<dbReference type="AlphaFoldDB" id="A0A0W8FXD3"/>
<dbReference type="EMBL" id="LNQE01000649">
    <property type="protein sequence ID" value="KUG25579.1"/>
    <property type="molecule type" value="Genomic_DNA"/>
</dbReference>
<comment type="caution">
    <text evidence="1">The sequence shown here is derived from an EMBL/GenBank/DDBJ whole genome shotgun (WGS) entry which is preliminary data.</text>
</comment>
<organism evidence="1">
    <name type="scientific">hydrocarbon metagenome</name>
    <dbReference type="NCBI Taxonomy" id="938273"/>
    <lineage>
        <taxon>unclassified sequences</taxon>
        <taxon>metagenomes</taxon>
        <taxon>ecological metagenomes</taxon>
    </lineage>
</organism>
<name>A0A0W8FXD3_9ZZZZ</name>
<proteinExistence type="predicted"/>
<sequence>MNLDELDEEYLEQQIKGFVDKFGTEPLKEIYHIHRNLSKTIFIKNFPTVEIFRRVFFDDFQKELNTGDSLNKIAERLSEREGISKRTVYDYYKYHYKRIKKLRKDKTKQKSFAD</sequence>
<evidence type="ECO:0000313" key="1">
    <source>
        <dbReference type="EMBL" id="KUG25579.1"/>
    </source>
</evidence>
<accession>A0A0W8FXD3</accession>
<protein>
    <submittedName>
        <fullName evidence="1">Uncharacterized protein</fullName>
    </submittedName>
</protein>
<reference evidence="1" key="1">
    <citation type="journal article" date="2015" name="Proc. Natl. Acad. Sci. U.S.A.">
        <title>Networks of energetic and metabolic interactions define dynamics in microbial communities.</title>
        <authorList>
            <person name="Embree M."/>
            <person name="Liu J.K."/>
            <person name="Al-Bassam M.M."/>
            <person name="Zengler K."/>
        </authorList>
    </citation>
    <scope>NUCLEOTIDE SEQUENCE</scope>
</reference>
<gene>
    <name evidence="1" type="ORF">ASZ90_004597</name>
</gene>